<dbReference type="Pfam" id="PF00005">
    <property type="entry name" value="ABC_tran"/>
    <property type="match status" value="2"/>
</dbReference>
<dbReference type="EMBL" id="MJMN01000008">
    <property type="protein sequence ID" value="OMG90042.1"/>
    <property type="molecule type" value="Genomic_DNA"/>
</dbReference>
<dbReference type="NCBIfam" id="NF010069">
    <property type="entry name" value="PRK13549.1"/>
    <property type="match status" value="1"/>
</dbReference>
<keyword evidence="6" id="KW-0677">Repeat</keyword>
<accession>A0A1R1JWY2</accession>
<dbReference type="InterPro" id="IPR050107">
    <property type="entry name" value="ABC_carbohydrate_import_ATPase"/>
</dbReference>
<dbReference type="OrthoDB" id="9776369at2"/>
<keyword evidence="3" id="KW-1003">Cell membrane</keyword>
<dbReference type="SMART" id="SM00382">
    <property type="entry name" value="AAA"/>
    <property type="match status" value="2"/>
</dbReference>
<dbReference type="GO" id="GO:0005524">
    <property type="term" value="F:ATP binding"/>
    <property type="evidence" value="ECO:0007669"/>
    <property type="project" value="UniProtKB-KW"/>
</dbReference>
<dbReference type="SUPFAM" id="SSF52540">
    <property type="entry name" value="P-loop containing nucleoside triphosphate hydrolases"/>
    <property type="match status" value="2"/>
</dbReference>
<dbReference type="InterPro" id="IPR013455">
    <property type="entry name" value="ABC_transptr_XylG"/>
</dbReference>
<evidence type="ECO:0000256" key="10">
    <source>
        <dbReference type="ARBA" id="ARBA00023136"/>
    </source>
</evidence>
<feature type="domain" description="ABC transporter" evidence="11">
    <location>
        <begin position="8"/>
        <end position="247"/>
    </location>
</feature>
<evidence type="ECO:0000259" key="11">
    <source>
        <dbReference type="PROSITE" id="PS50893"/>
    </source>
</evidence>
<dbReference type="PANTHER" id="PTHR43790:SF1">
    <property type="entry name" value="XYLOSE IMPORT ATP-BINDING PROTEIN XYLG"/>
    <property type="match status" value="1"/>
</dbReference>
<evidence type="ECO:0000256" key="8">
    <source>
        <dbReference type="ARBA" id="ARBA00022840"/>
    </source>
</evidence>
<feature type="domain" description="ABC transporter" evidence="11">
    <location>
        <begin position="264"/>
        <end position="509"/>
    </location>
</feature>
<evidence type="ECO:0000256" key="7">
    <source>
        <dbReference type="ARBA" id="ARBA00022741"/>
    </source>
</evidence>
<gene>
    <name evidence="12" type="ORF">BIZ92_22495</name>
</gene>
<keyword evidence="2" id="KW-0813">Transport</keyword>
<dbReference type="CDD" id="cd03216">
    <property type="entry name" value="ABC_Carb_Monos_I"/>
    <property type="match status" value="1"/>
</dbReference>
<protein>
    <submittedName>
        <fullName evidence="12">Xylose ABC transporter ATP-binding protein</fullName>
    </submittedName>
</protein>
<evidence type="ECO:0000256" key="2">
    <source>
        <dbReference type="ARBA" id="ARBA00022448"/>
    </source>
</evidence>
<comment type="subcellular location">
    <subcellularLocation>
        <location evidence="1">Cell membrane</location>
        <topology evidence="1">Peripheral membrane protein</topology>
    </subcellularLocation>
</comment>
<dbReference type="FunFam" id="3.40.50.300:FF:000127">
    <property type="entry name" value="Ribose import ATP-binding protein RbsA"/>
    <property type="match status" value="1"/>
</dbReference>
<comment type="caution">
    <text evidence="12">The sequence shown here is derived from an EMBL/GenBank/DDBJ whole genome shotgun (WGS) entry which is preliminary data.</text>
</comment>
<evidence type="ECO:0000256" key="3">
    <source>
        <dbReference type="ARBA" id="ARBA00022475"/>
    </source>
</evidence>
<dbReference type="GO" id="GO:0015614">
    <property type="term" value="F:ABC-type D-xylose transporter activity"/>
    <property type="evidence" value="ECO:0007669"/>
    <property type="project" value="InterPro"/>
</dbReference>
<dbReference type="InterPro" id="IPR017871">
    <property type="entry name" value="ABC_transporter-like_CS"/>
</dbReference>
<evidence type="ECO:0000256" key="5">
    <source>
        <dbReference type="ARBA" id="ARBA00022597"/>
    </source>
</evidence>
<dbReference type="InterPro" id="IPR003593">
    <property type="entry name" value="AAA+_ATPase"/>
</dbReference>
<dbReference type="PANTHER" id="PTHR43790">
    <property type="entry name" value="CARBOHYDRATE TRANSPORT ATP-BINDING PROTEIN MG119-RELATED"/>
    <property type="match status" value="1"/>
</dbReference>
<evidence type="ECO:0000313" key="13">
    <source>
        <dbReference type="Proteomes" id="UP000187251"/>
    </source>
</evidence>
<evidence type="ECO:0000313" key="12">
    <source>
        <dbReference type="EMBL" id="OMG90042.1"/>
    </source>
</evidence>
<reference evidence="12 13" key="1">
    <citation type="submission" date="2016-09" db="EMBL/GenBank/DDBJ databases">
        <title>Phylogenomics of Achromobacter.</title>
        <authorList>
            <person name="Jeukens J."/>
            <person name="Freschi L."/>
            <person name="Vincent A.T."/>
            <person name="Emond-Rheault J.-G."/>
            <person name="Kukavica-Ibrulj I."/>
            <person name="Charette S.J."/>
            <person name="Levesque R.C."/>
        </authorList>
    </citation>
    <scope>NUCLEOTIDE SEQUENCE [LARGE SCALE GENOMIC DNA]</scope>
    <source>
        <strain evidence="12 13">AUS488</strain>
    </source>
</reference>
<dbReference type="CDD" id="cd03215">
    <property type="entry name" value="ABC_Carb_Monos_II"/>
    <property type="match status" value="1"/>
</dbReference>
<dbReference type="Proteomes" id="UP000187251">
    <property type="component" value="Unassembled WGS sequence"/>
</dbReference>
<sequence length="515" mass="55649">MDQQQPLFEMRDIVKEFSGVRALSGVSLGVRPGECLGLCGENGAGKSTLMKVLSGVYPHGSYGGRILWDGSELRSRSIRDSERAGIVILHQELMLVQQLSVTENIFLGNELRLPGGRMDYPAMHRRAAELLARLKLTDVNVAAPVMNYGNGHQQLFEIAKALAKEARLLIFDEPTSSLSAKEIEVLLAIIDDLKRAGVACIYISHKLDEVKRVCDTITVIRDGQHIATRAADTLDEDGIIGLMVGRALESRFPRTERQPGAVMLEARDVTCWDVTNPQRKRVDGAALQVRAGEILGIAGLVGAGRTEFVSAIYGAYAGRSTAQVRVAGEPVRIACPADAIAHGLCLVPEDRKRHGIVPLMSVAENITLASLADHARAARVDGDAELATVEREIARLRIKTASPGLPVASLSGGNQQKVVLAKMALKNPRVLILDEPTRGVDIGAKYDIYKMIFDLADRGVAIIMVSSELPEILGMSDRVLVMNAGRVTGDFPIQGLTQERVLAAALQSEPLRQAA</sequence>
<dbReference type="GO" id="GO:0016887">
    <property type="term" value="F:ATP hydrolysis activity"/>
    <property type="evidence" value="ECO:0007669"/>
    <property type="project" value="InterPro"/>
</dbReference>
<keyword evidence="9" id="KW-1278">Translocase</keyword>
<keyword evidence="7" id="KW-0547">Nucleotide-binding</keyword>
<dbReference type="NCBIfam" id="TIGR02633">
    <property type="entry name" value="xylG"/>
    <property type="match status" value="1"/>
</dbReference>
<proteinExistence type="predicted"/>
<keyword evidence="10" id="KW-0472">Membrane</keyword>
<dbReference type="PROSITE" id="PS00211">
    <property type="entry name" value="ABC_TRANSPORTER_1"/>
    <property type="match status" value="1"/>
</dbReference>
<dbReference type="GO" id="GO:0005886">
    <property type="term" value="C:plasma membrane"/>
    <property type="evidence" value="ECO:0007669"/>
    <property type="project" value="UniProtKB-SubCell"/>
</dbReference>
<dbReference type="InterPro" id="IPR003439">
    <property type="entry name" value="ABC_transporter-like_ATP-bd"/>
</dbReference>
<evidence type="ECO:0000256" key="6">
    <source>
        <dbReference type="ARBA" id="ARBA00022737"/>
    </source>
</evidence>
<organism evidence="12 13">
    <name type="scientific">Alcaligenes xylosoxydans xylosoxydans</name>
    <name type="common">Achromobacter xylosoxidans</name>
    <dbReference type="NCBI Taxonomy" id="85698"/>
    <lineage>
        <taxon>Bacteria</taxon>
        <taxon>Pseudomonadati</taxon>
        <taxon>Pseudomonadota</taxon>
        <taxon>Betaproteobacteria</taxon>
        <taxon>Burkholderiales</taxon>
        <taxon>Alcaligenaceae</taxon>
        <taxon>Achromobacter</taxon>
    </lineage>
</organism>
<keyword evidence="8 12" id="KW-0067">ATP-binding</keyword>
<dbReference type="AlphaFoldDB" id="A0A1R1JWY2"/>
<dbReference type="InterPro" id="IPR027417">
    <property type="entry name" value="P-loop_NTPase"/>
</dbReference>
<dbReference type="Gene3D" id="3.40.50.300">
    <property type="entry name" value="P-loop containing nucleotide triphosphate hydrolases"/>
    <property type="match status" value="2"/>
</dbReference>
<evidence type="ECO:0000256" key="9">
    <source>
        <dbReference type="ARBA" id="ARBA00022967"/>
    </source>
</evidence>
<evidence type="ECO:0000256" key="1">
    <source>
        <dbReference type="ARBA" id="ARBA00004202"/>
    </source>
</evidence>
<dbReference type="RefSeq" id="WP_076410601.1">
    <property type="nucleotide sequence ID" value="NZ_AP028040.1"/>
</dbReference>
<dbReference type="PROSITE" id="PS50893">
    <property type="entry name" value="ABC_TRANSPORTER_2"/>
    <property type="match status" value="2"/>
</dbReference>
<keyword evidence="5" id="KW-0762">Sugar transport</keyword>
<keyword evidence="4" id="KW-0997">Cell inner membrane</keyword>
<evidence type="ECO:0000256" key="4">
    <source>
        <dbReference type="ARBA" id="ARBA00022519"/>
    </source>
</evidence>
<name>A0A1R1JWY2_ALCXX</name>